<evidence type="ECO:0000256" key="10">
    <source>
        <dbReference type="SAM" id="SignalP"/>
    </source>
</evidence>
<evidence type="ECO:0000256" key="7">
    <source>
        <dbReference type="ARBA" id="ARBA00023180"/>
    </source>
</evidence>
<feature type="domain" description="J" evidence="11">
    <location>
        <begin position="38"/>
        <end position="102"/>
    </location>
</feature>
<keyword evidence="2" id="KW-0812">Transmembrane</keyword>
<keyword evidence="4" id="KW-0256">Endoplasmic reticulum</keyword>
<dbReference type="GO" id="GO:0005789">
    <property type="term" value="C:endoplasmic reticulum membrane"/>
    <property type="evidence" value="ECO:0007669"/>
    <property type="project" value="UniProtKB-SubCell"/>
</dbReference>
<evidence type="ECO:0000256" key="6">
    <source>
        <dbReference type="ARBA" id="ARBA00023136"/>
    </source>
</evidence>
<dbReference type="SUPFAM" id="SSF46565">
    <property type="entry name" value="Chaperone J-domain"/>
    <property type="match status" value="1"/>
</dbReference>
<dbReference type="Gene3D" id="1.10.287.110">
    <property type="entry name" value="DnaJ domain"/>
    <property type="match status" value="1"/>
</dbReference>
<evidence type="ECO:0000259" key="11">
    <source>
        <dbReference type="PROSITE" id="PS50076"/>
    </source>
</evidence>
<name>A0A9E7EY34_9LILI</name>
<protein>
    <submittedName>
        <fullName evidence="12">DnaJ domain</fullName>
    </submittedName>
</protein>
<dbReference type="Gene3D" id="3.60.20.10">
    <property type="entry name" value="Glutamine Phosphoribosylpyrophosphate, subunit 1, domain 1"/>
    <property type="match status" value="1"/>
</dbReference>
<evidence type="ECO:0000256" key="2">
    <source>
        <dbReference type="ARBA" id="ARBA00022692"/>
    </source>
</evidence>
<dbReference type="SMART" id="SM00271">
    <property type="entry name" value="DnaJ"/>
    <property type="match status" value="1"/>
</dbReference>
<keyword evidence="13" id="KW-1185">Reference proteome</keyword>
<reference evidence="12" key="1">
    <citation type="submission" date="2022-05" db="EMBL/GenBank/DDBJ databases">
        <title>The Musa troglodytarum L. genome provides insights into the mechanism of non-climacteric behaviour and enrichment of carotenoids.</title>
        <authorList>
            <person name="Wang J."/>
        </authorList>
    </citation>
    <scope>NUCLEOTIDE SEQUENCE</scope>
    <source>
        <tissue evidence="12">Leaf</tissue>
    </source>
</reference>
<dbReference type="Pfam" id="PF00226">
    <property type="entry name" value="DnaJ"/>
    <property type="match status" value="1"/>
</dbReference>
<organism evidence="12 13">
    <name type="scientific">Musa troglodytarum</name>
    <name type="common">fe'i banana</name>
    <dbReference type="NCBI Taxonomy" id="320322"/>
    <lineage>
        <taxon>Eukaryota</taxon>
        <taxon>Viridiplantae</taxon>
        <taxon>Streptophyta</taxon>
        <taxon>Embryophyta</taxon>
        <taxon>Tracheophyta</taxon>
        <taxon>Spermatophyta</taxon>
        <taxon>Magnoliopsida</taxon>
        <taxon>Liliopsida</taxon>
        <taxon>Zingiberales</taxon>
        <taxon>Musaceae</taxon>
        <taxon>Musa</taxon>
    </lineage>
</organism>
<evidence type="ECO:0000256" key="8">
    <source>
        <dbReference type="ARBA" id="ARBA00023186"/>
    </source>
</evidence>
<dbReference type="InterPro" id="IPR018253">
    <property type="entry name" value="DnaJ_domain_CS"/>
</dbReference>
<feature type="signal peptide" evidence="10">
    <location>
        <begin position="1"/>
        <end position="31"/>
    </location>
</feature>
<keyword evidence="5" id="KW-1133">Transmembrane helix</keyword>
<evidence type="ECO:0000313" key="12">
    <source>
        <dbReference type="EMBL" id="URD83898.1"/>
    </source>
</evidence>
<sequence length="364" mass="40018">MMVSPALRSLSSPPFLFFCCLLLLQLPICRSIYCDEDDCYDLLGVSQSANASEIKKAYYKLSLKHHPDKNPDPESRKLFVKIANAYEILKDEATREQYDYAIAHPEEAVTMVKKTPAYKNRLKALELERSGGVTNKKKGLKQIDNGDVVAVPAELMAVGSTTPCPRTPASELVSRFRECAPRVMLLKVGGFGHLAFCRIAQPPIHTRFAAEDAIQCLFKGVLTNLGSLRELHGLRKCDDEAVVVIKAYKVIRGRSPYPHSLMLSHLFGSFAFVLFDMNSSSILVASDVDGGVPLFWGITSDGCLAFSDHLELLKGSCGKSLAPFPPGCFYSNTLGGLKSYRSPGDRVIAVLENEEEVCGVTFKV</sequence>
<dbReference type="SMART" id="SM01172">
    <property type="entry name" value="DUF3700"/>
    <property type="match status" value="1"/>
</dbReference>
<evidence type="ECO:0000256" key="1">
    <source>
        <dbReference type="ARBA" id="ARBA00004477"/>
    </source>
</evidence>
<keyword evidence="6" id="KW-0472">Membrane</keyword>
<dbReference type="FunFam" id="1.10.287.110:FF:000050">
    <property type="entry name" value="Chaperone protein dnaJ 50"/>
    <property type="match status" value="1"/>
</dbReference>
<dbReference type="PANTHER" id="PTHR45952">
    <property type="entry name" value="ALUMINUM INDUCED PROTEIN WITH YGL AND LRDR MOTIFS"/>
    <property type="match status" value="1"/>
</dbReference>
<evidence type="ECO:0000256" key="5">
    <source>
        <dbReference type="ARBA" id="ARBA00022989"/>
    </source>
</evidence>
<dbReference type="AlphaFoldDB" id="A0A9E7EY34"/>
<dbReference type="SUPFAM" id="SSF56235">
    <property type="entry name" value="N-terminal nucleophile aminohydrolases (Ntn hydrolases)"/>
    <property type="match status" value="1"/>
</dbReference>
<dbReference type="InterPro" id="IPR029055">
    <property type="entry name" value="Ntn_hydrolases_N"/>
</dbReference>
<gene>
    <name evidence="12" type="ORF">MUK42_02000</name>
</gene>
<keyword evidence="7" id="KW-0325">Glycoprotein</keyword>
<dbReference type="OrthoDB" id="10250354at2759"/>
<comment type="function">
    <text evidence="9">May play a role in protein folding in the endoplasmic reticulum.</text>
</comment>
<dbReference type="Pfam" id="PF12481">
    <property type="entry name" value="DUF3700"/>
    <property type="match status" value="1"/>
</dbReference>
<dbReference type="PRINTS" id="PR00625">
    <property type="entry name" value="JDOMAIN"/>
</dbReference>
<dbReference type="InterPro" id="IPR036869">
    <property type="entry name" value="J_dom_sf"/>
</dbReference>
<evidence type="ECO:0000313" key="13">
    <source>
        <dbReference type="Proteomes" id="UP001055439"/>
    </source>
</evidence>
<evidence type="ECO:0000256" key="3">
    <source>
        <dbReference type="ARBA" id="ARBA00022729"/>
    </source>
</evidence>
<comment type="subcellular location">
    <subcellularLocation>
        <location evidence="1">Endoplasmic reticulum membrane</location>
        <topology evidence="1">Multi-pass membrane protein</topology>
    </subcellularLocation>
</comment>
<dbReference type="Proteomes" id="UP001055439">
    <property type="component" value="Chromosome 10"/>
</dbReference>
<keyword evidence="3 10" id="KW-0732">Signal</keyword>
<dbReference type="CDD" id="cd06257">
    <property type="entry name" value="DnaJ"/>
    <property type="match status" value="1"/>
</dbReference>
<proteinExistence type="predicted"/>
<dbReference type="InterPro" id="IPR024286">
    <property type="entry name" value="DUF3700"/>
</dbReference>
<dbReference type="InterPro" id="IPR044828">
    <property type="entry name" value="TSJT1-like"/>
</dbReference>
<feature type="chain" id="PRO_5038367364" evidence="10">
    <location>
        <begin position="32"/>
        <end position="364"/>
    </location>
</feature>
<dbReference type="EMBL" id="CP097503">
    <property type="protein sequence ID" value="URD83898.1"/>
    <property type="molecule type" value="Genomic_DNA"/>
</dbReference>
<dbReference type="PROSITE" id="PS00636">
    <property type="entry name" value="DNAJ_1"/>
    <property type="match status" value="1"/>
</dbReference>
<evidence type="ECO:0000256" key="9">
    <source>
        <dbReference type="ARBA" id="ARBA00056093"/>
    </source>
</evidence>
<evidence type="ECO:0000256" key="4">
    <source>
        <dbReference type="ARBA" id="ARBA00022824"/>
    </source>
</evidence>
<dbReference type="InterPro" id="IPR001623">
    <property type="entry name" value="DnaJ_domain"/>
</dbReference>
<dbReference type="PROSITE" id="PS50076">
    <property type="entry name" value="DNAJ_2"/>
    <property type="match status" value="1"/>
</dbReference>
<dbReference type="PANTHER" id="PTHR45952:SF5">
    <property type="entry name" value="ALUMINUM INDUCED PROTEIN WITH YGL AND LRDR MOTIFS"/>
    <property type="match status" value="1"/>
</dbReference>
<keyword evidence="8" id="KW-0143">Chaperone</keyword>
<accession>A0A9E7EY34</accession>